<sequence length="79" mass="9539">MFWITRSQPIFLKHYLPISCVFDVISTLLLIQMSYLLCYQQTMQELKTYMSLKQLFLRIIMRRRVQPVAPNGNDSFTRY</sequence>
<dbReference type="Proteomes" id="UP000008281">
    <property type="component" value="Unassembled WGS sequence"/>
</dbReference>
<evidence type="ECO:0000313" key="3">
    <source>
        <dbReference type="Proteomes" id="UP000008281"/>
    </source>
</evidence>
<dbReference type="EMBL" id="DS268499">
    <property type="protein sequence ID" value="EFP12760.1"/>
    <property type="molecule type" value="Genomic_DNA"/>
</dbReference>
<name>E3MZ29_CAERE</name>
<dbReference type="HOGENOM" id="CLU_2608312_0_0_1"/>
<keyword evidence="1" id="KW-0472">Membrane</keyword>
<organism evidence="3">
    <name type="scientific">Caenorhabditis remanei</name>
    <name type="common">Caenorhabditis vulgaris</name>
    <dbReference type="NCBI Taxonomy" id="31234"/>
    <lineage>
        <taxon>Eukaryota</taxon>
        <taxon>Metazoa</taxon>
        <taxon>Ecdysozoa</taxon>
        <taxon>Nematoda</taxon>
        <taxon>Chromadorea</taxon>
        <taxon>Rhabditida</taxon>
        <taxon>Rhabditina</taxon>
        <taxon>Rhabditomorpha</taxon>
        <taxon>Rhabditoidea</taxon>
        <taxon>Rhabditidae</taxon>
        <taxon>Peloderinae</taxon>
        <taxon>Caenorhabditis</taxon>
    </lineage>
</organism>
<keyword evidence="1" id="KW-1133">Transmembrane helix</keyword>
<dbReference type="OrthoDB" id="5875403at2759"/>
<proteinExistence type="predicted"/>
<accession>E3MZ29</accession>
<keyword evidence="1" id="KW-0812">Transmembrane</keyword>
<dbReference type="InParanoid" id="E3MZ29"/>
<evidence type="ECO:0000313" key="2">
    <source>
        <dbReference type="EMBL" id="EFP12760.1"/>
    </source>
</evidence>
<protein>
    <submittedName>
        <fullName evidence="2">Uncharacterized protein</fullName>
    </submittedName>
</protein>
<gene>
    <name evidence="2" type="ORF">CRE_05023</name>
</gene>
<keyword evidence="3" id="KW-1185">Reference proteome</keyword>
<reference evidence="2" key="1">
    <citation type="submission" date="2007-07" db="EMBL/GenBank/DDBJ databases">
        <title>PCAP assembly of the Caenorhabditis remanei genome.</title>
        <authorList>
            <consortium name="The Caenorhabditis remanei Sequencing Consortium"/>
            <person name="Wilson R.K."/>
        </authorList>
    </citation>
    <scope>NUCLEOTIDE SEQUENCE [LARGE SCALE GENOMIC DNA]</scope>
    <source>
        <strain evidence="2">PB4641</strain>
    </source>
</reference>
<evidence type="ECO:0000256" key="1">
    <source>
        <dbReference type="SAM" id="Phobius"/>
    </source>
</evidence>
<feature type="transmembrane region" description="Helical" evidence="1">
    <location>
        <begin position="15"/>
        <end position="38"/>
    </location>
</feature>
<dbReference type="AlphaFoldDB" id="E3MZ29"/>